<evidence type="ECO:0000256" key="1">
    <source>
        <dbReference type="SAM" id="MobiDB-lite"/>
    </source>
</evidence>
<comment type="caution">
    <text evidence="2">The sequence shown here is derived from an EMBL/GenBank/DDBJ whole genome shotgun (WGS) entry which is preliminary data.</text>
</comment>
<gene>
    <name evidence="2" type="ORF">CCMP2556_LOCUS14922</name>
</gene>
<dbReference type="Proteomes" id="UP001642484">
    <property type="component" value="Unassembled WGS sequence"/>
</dbReference>
<evidence type="ECO:0000313" key="2">
    <source>
        <dbReference type="EMBL" id="CAK9022649.1"/>
    </source>
</evidence>
<keyword evidence="3" id="KW-1185">Reference proteome</keyword>
<protein>
    <submittedName>
        <fullName evidence="2">Uncharacterized protein</fullName>
    </submittedName>
</protein>
<dbReference type="EMBL" id="CAXAMN010007768">
    <property type="protein sequence ID" value="CAK9022649.1"/>
    <property type="molecule type" value="Genomic_DNA"/>
</dbReference>
<accession>A0ABP0K768</accession>
<name>A0ABP0K768_9DINO</name>
<organism evidence="2 3">
    <name type="scientific">Durusdinium trenchii</name>
    <dbReference type="NCBI Taxonomy" id="1381693"/>
    <lineage>
        <taxon>Eukaryota</taxon>
        <taxon>Sar</taxon>
        <taxon>Alveolata</taxon>
        <taxon>Dinophyceae</taxon>
        <taxon>Suessiales</taxon>
        <taxon>Symbiodiniaceae</taxon>
        <taxon>Durusdinium</taxon>
    </lineage>
</organism>
<sequence length="129" mass="14428">MELFRRRKVGEHFARITVPLYEVQSPMASWPWLRWPTRRSQVHAALERRRAGWMVLSLLEEPAGAAAPTLRTDDIVAAERGSSVRDARSTVPWPELDHPPSGPSAQQLSSELRPSPGEGANQACPLRRA</sequence>
<feature type="region of interest" description="Disordered" evidence="1">
    <location>
        <begin position="78"/>
        <end position="129"/>
    </location>
</feature>
<feature type="compositionally biased region" description="Polar residues" evidence="1">
    <location>
        <begin position="103"/>
        <end position="112"/>
    </location>
</feature>
<reference evidence="2 3" key="1">
    <citation type="submission" date="2024-02" db="EMBL/GenBank/DDBJ databases">
        <authorList>
            <person name="Chen Y."/>
            <person name="Shah S."/>
            <person name="Dougan E. K."/>
            <person name="Thang M."/>
            <person name="Chan C."/>
        </authorList>
    </citation>
    <scope>NUCLEOTIDE SEQUENCE [LARGE SCALE GENOMIC DNA]</scope>
</reference>
<evidence type="ECO:0000313" key="3">
    <source>
        <dbReference type="Proteomes" id="UP001642484"/>
    </source>
</evidence>
<proteinExistence type="predicted"/>